<evidence type="ECO:0000256" key="1">
    <source>
        <dbReference type="SAM" id="Phobius"/>
    </source>
</evidence>
<comment type="caution">
    <text evidence="2">The sequence shown here is derived from an EMBL/GenBank/DDBJ whole genome shotgun (WGS) entry which is preliminary data.</text>
</comment>
<keyword evidence="1" id="KW-0812">Transmembrane</keyword>
<protein>
    <submittedName>
        <fullName evidence="2">Uncharacterized protein</fullName>
    </submittedName>
</protein>
<gene>
    <name evidence="2" type="ORF">M0H32_26845</name>
</gene>
<sequence>MSVQYSPDLSALADRPDFEVSVPEEPSPGSFRRARRAVVAVALFLAATFALAVTFYVPVFIYNLSRVDALEVAGRLIPASVFAEHFSALFWGTFILALAVTSFIASLLLFASGRIIRPRSRPFQREDALTHLAVLRLAGPER</sequence>
<keyword evidence="1" id="KW-0472">Membrane</keyword>
<feature type="transmembrane region" description="Helical" evidence="1">
    <location>
        <begin position="88"/>
        <end position="111"/>
    </location>
</feature>
<dbReference type="EMBL" id="JALNMJ010000031">
    <property type="protein sequence ID" value="MCK7615790.1"/>
    <property type="molecule type" value="Genomic_DNA"/>
</dbReference>
<feature type="transmembrane region" description="Helical" evidence="1">
    <location>
        <begin position="37"/>
        <end position="61"/>
    </location>
</feature>
<keyword evidence="3" id="KW-1185">Reference proteome</keyword>
<proteinExistence type="predicted"/>
<accession>A0ABT0H3V8</accession>
<organism evidence="2 3">
    <name type="scientific">Roseibium sediminicola</name>
    <dbReference type="NCBI Taxonomy" id="2933272"/>
    <lineage>
        <taxon>Bacteria</taxon>
        <taxon>Pseudomonadati</taxon>
        <taxon>Pseudomonadota</taxon>
        <taxon>Alphaproteobacteria</taxon>
        <taxon>Hyphomicrobiales</taxon>
        <taxon>Stappiaceae</taxon>
        <taxon>Roseibium</taxon>
    </lineage>
</organism>
<reference evidence="2" key="1">
    <citation type="submission" date="2022-04" db="EMBL/GenBank/DDBJ databases">
        <title>Roseibium sp. CAU 1639 isolated from mud.</title>
        <authorList>
            <person name="Kim W."/>
        </authorList>
    </citation>
    <scope>NUCLEOTIDE SEQUENCE</scope>
    <source>
        <strain evidence="2">CAU 1639</strain>
    </source>
</reference>
<name>A0ABT0H3V8_9HYPH</name>
<dbReference type="Proteomes" id="UP001431221">
    <property type="component" value="Unassembled WGS sequence"/>
</dbReference>
<evidence type="ECO:0000313" key="2">
    <source>
        <dbReference type="EMBL" id="MCK7615790.1"/>
    </source>
</evidence>
<dbReference type="RefSeq" id="WP_248159600.1">
    <property type="nucleotide sequence ID" value="NZ_JALNMJ010000031.1"/>
</dbReference>
<evidence type="ECO:0000313" key="3">
    <source>
        <dbReference type="Proteomes" id="UP001431221"/>
    </source>
</evidence>
<keyword evidence="1" id="KW-1133">Transmembrane helix</keyword>